<evidence type="ECO:0000313" key="4">
    <source>
        <dbReference type="Proteomes" id="UP000824219"/>
    </source>
</evidence>
<evidence type="ECO:0000313" key="3">
    <source>
        <dbReference type="EMBL" id="KAG7318328.1"/>
    </source>
</evidence>
<keyword evidence="2" id="KW-1133">Transmembrane helix</keyword>
<organism evidence="3 4">
    <name type="scientific">Hemibagrus wyckioides</name>
    <dbReference type="NCBI Taxonomy" id="337641"/>
    <lineage>
        <taxon>Eukaryota</taxon>
        <taxon>Metazoa</taxon>
        <taxon>Chordata</taxon>
        <taxon>Craniata</taxon>
        <taxon>Vertebrata</taxon>
        <taxon>Euteleostomi</taxon>
        <taxon>Actinopterygii</taxon>
        <taxon>Neopterygii</taxon>
        <taxon>Teleostei</taxon>
        <taxon>Ostariophysi</taxon>
        <taxon>Siluriformes</taxon>
        <taxon>Bagridae</taxon>
        <taxon>Hemibagrus</taxon>
    </lineage>
</organism>
<dbReference type="Proteomes" id="UP000824219">
    <property type="component" value="Linkage Group LG22"/>
</dbReference>
<dbReference type="AlphaFoldDB" id="A0A9D3NBM5"/>
<feature type="transmembrane region" description="Helical" evidence="2">
    <location>
        <begin position="51"/>
        <end position="73"/>
    </location>
</feature>
<proteinExistence type="predicted"/>
<accession>A0A9D3NBM5</accession>
<protein>
    <submittedName>
        <fullName evidence="3">Uncharacterized protein</fullName>
    </submittedName>
</protein>
<gene>
    <name evidence="3" type="ORF">KOW79_018083</name>
</gene>
<evidence type="ECO:0000256" key="1">
    <source>
        <dbReference type="SAM" id="MobiDB-lite"/>
    </source>
</evidence>
<evidence type="ECO:0000256" key="2">
    <source>
        <dbReference type="SAM" id="Phobius"/>
    </source>
</evidence>
<sequence length="92" mass="9899">MFSGHFELPVGFGGKAEKREGETEKPVDAGPMQQLTQMSKRCLHVLLSERALWSTLSVLTTLAAGTVAFSGIVNAVSCMLSRRLCVVGPKMC</sequence>
<dbReference type="EMBL" id="JAHKSW010000022">
    <property type="protein sequence ID" value="KAG7318328.1"/>
    <property type="molecule type" value="Genomic_DNA"/>
</dbReference>
<comment type="caution">
    <text evidence="3">The sequence shown here is derived from an EMBL/GenBank/DDBJ whole genome shotgun (WGS) entry which is preliminary data.</text>
</comment>
<keyword evidence="2" id="KW-0812">Transmembrane</keyword>
<feature type="compositionally biased region" description="Basic and acidic residues" evidence="1">
    <location>
        <begin position="15"/>
        <end position="27"/>
    </location>
</feature>
<feature type="region of interest" description="Disordered" evidence="1">
    <location>
        <begin position="1"/>
        <end position="31"/>
    </location>
</feature>
<keyword evidence="2" id="KW-0472">Membrane</keyword>
<keyword evidence="4" id="KW-1185">Reference proteome</keyword>
<reference evidence="3 4" key="1">
    <citation type="submission" date="2021-06" db="EMBL/GenBank/DDBJ databases">
        <title>Chromosome-level genome assembly of the red-tail catfish (Hemibagrus wyckioides).</title>
        <authorList>
            <person name="Shao F."/>
        </authorList>
    </citation>
    <scope>NUCLEOTIDE SEQUENCE [LARGE SCALE GENOMIC DNA]</scope>
    <source>
        <strain evidence="3">EC202008001</strain>
        <tissue evidence="3">Blood</tissue>
    </source>
</reference>
<name>A0A9D3NBM5_9TELE</name>